<feature type="region of interest" description="Disordered" evidence="1">
    <location>
        <begin position="1"/>
        <end position="21"/>
    </location>
</feature>
<reference evidence="2" key="1">
    <citation type="journal article" date="2022" name="Plant J.">
        <title>Strategies of tolerance reflected in two North American maple genomes.</title>
        <authorList>
            <person name="McEvoy S.L."/>
            <person name="Sezen U.U."/>
            <person name="Trouern-Trend A."/>
            <person name="McMahon S.M."/>
            <person name="Schaberg P.G."/>
            <person name="Yang J."/>
            <person name="Wegrzyn J.L."/>
            <person name="Swenson N.G."/>
        </authorList>
    </citation>
    <scope>NUCLEOTIDE SEQUENCE</scope>
    <source>
        <strain evidence="2">NS2018</strain>
    </source>
</reference>
<evidence type="ECO:0000313" key="3">
    <source>
        <dbReference type="Proteomes" id="UP001168877"/>
    </source>
</evidence>
<evidence type="ECO:0000313" key="2">
    <source>
        <dbReference type="EMBL" id="KAK0588461.1"/>
    </source>
</evidence>
<name>A0AA39VRG0_ACESA</name>
<feature type="region of interest" description="Disordered" evidence="1">
    <location>
        <begin position="189"/>
        <end position="210"/>
    </location>
</feature>
<sequence length="231" mass="25738">MTPFSSGMMATTPSSISATTTTTPSSLLAVTAMTTAYPLSQVDDASLSSLFLGYSTFHNLECVDTFENDKFENPKDEITHKKSIKKKRVFKFLLGLNRNLDDVRGKVMAIKPLPTLREAFFEVVREESRRKVMLGVDSDSSQAEGSALTVHGNHTSLDGRQKRGGRPWCDHCRRPGHYKNTCWKIHGKPTDWKPKSEREGKGNTAVSGESLSKADIFSKDQLDLLKQIINQ</sequence>
<organism evidence="2 3">
    <name type="scientific">Acer saccharum</name>
    <name type="common">Sugar maple</name>
    <dbReference type="NCBI Taxonomy" id="4024"/>
    <lineage>
        <taxon>Eukaryota</taxon>
        <taxon>Viridiplantae</taxon>
        <taxon>Streptophyta</taxon>
        <taxon>Embryophyta</taxon>
        <taxon>Tracheophyta</taxon>
        <taxon>Spermatophyta</taxon>
        <taxon>Magnoliopsida</taxon>
        <taxon>eudicotyledons</taxon>
        <taxon>Gunneridae</taxon>
        <taxon>Pentapetalae</taxon>
        <taxon>rosids</taxon>
        <taxon>malvids</taxon>
        <taxon>Sapindales</taxon>
        <taxon>Sapindaceae</taxon>
        <taxon>Hippocastanoideae</taxon>
        <taxon>Acereae</taxon>
        <taxon>Acer</taxon>
    </lineage>
</organism>
<dbReference type="Proteomes" id="UP001168877">
    <property type="component" value="Unassembled WGS sequence"/>
</dbReference>
<keyword evidence="3" id="KW-1185">Reference proteome</keyword>
<feature type="compositionally biased region" description="Basic and acidic residues" evidence="1">
    <location>
        <begin position="189"/>
        <end position="201"/>
    </location>
</feature>
<reference evidence="2" key="2">
    <citation type="submission" date="2023-06" db="EMBL/GenBank/DDBJ databases">
        <authorList>
            <person name="Swenson N.G."/>
            <person name="Wegrzyn J.L."/>
            <person name="Mcevoy S.L."/>
        </authorList>
    </citation>
    <scope>NUCLEOTIDE SEQUENCE</scope>
    <source>
        <strain evidence="2">NS2018</strain>
        <tissue evidence="2">Leaf</tissue>
    </source>
</reference>
<dbReference type="AlphaFoldDB" id="A0AA39VRG0"/>
<dbReference type="PANTHER" id="PTHR34222">
    <property type="entry name" value="GAG_PRE-INTEGRS DOMAIN-CONTAINING PROTEIN"/>
    <property type="match status" value="1"/>
</dbReference>
<protein>
    <submittedName>
        <fullName evidence="2">Uncharacterized protein</fullName>
    </submittedName>
</protein>
<gene>
    <name evidence="2" type="ORF">LWI29_001328</name>
</gene>
<dbReference type="PANTHER" id="PTHR34222:SF91">
    <property type="match status" value="1"/>
</dbReference>
<accession>A0AA39VRG0</accession>
<evidence type="ECO:0000256" key="1">
    <source>
        <dbReference type="SAM" id="MobiDB-lite"/>
    </source>
</evidence>
<feature type="compositionally biased region" description="Low complexity" evidence="1">
    <location>
        <begin position="10"/>
        <end position="21"/>
    </location>
</feature>
<comment type="caution">
    <text evidence="2">The sequence shown here is derived from an EMBL/GenBank/DDBJ whole genome shotgun (WGS) entry which is preliminary data.</text>
</comment>
<dbReference type="EMBL" id="JAUESC010000381">
    <property type="protein sequence ID" value="KAK0588461.1"/>
    <property type="molecule type" value="Genomic_DNA"/>
</dbReference>
<proteinExistence type="predicted"/>